<comment type="caution">
    <text evidence="2">The sequence shown here is derived from an EMBL/GenBank/DDBJ whole genome shotgun (WGS) entry which is preliminary data.</text>
</comment>
<dbReference type="EMBL" id="MSAG01000014">
    <property type="protein sequence ID" value="PUX22908.1"/>
    <property type="molecule type" value="Genomic_DNA"/>
</dbReference>
<sequence length="119" mass="13031">MKVYLSGCSLVLLAGCAGPGDRLPDIQTGHVEINGNTPCITYAVKPGDRLSFVEIANHGGEGDSFRKSVSEEAVYPQQGQCLPTLGYHFESGDKYAAYYSLDNPRDERERIIEVNFSMP</sequence>
<organism evidence="2">
    <name type="scientific">Cronobacter turicensis</name>
    <dbReference type="NCBI Taxonomy" id="413502"/>
    <lineage>
        <taxon>Bacteria</taxon>
        <taxon>Pseudomonadati</taxon>
        <taxon>Pseudomonadota</taxon>
        <taxon>Gammaproteobacteria</taxon>
        <taxon>Enterobacterales</taxon>
        <taxon>Enterobacteriaceae</taxon>
        <taxon>Cronobacter</taxon>
    </lineage>
</organism>
<dbReference type="InterPro" id="IPR054657">
    <property type="entry name" value="T6SS_periplasmic_put"/>
</dbReference>
<dbReference type="Pfam" id="PF24295">
    <property type="entry name" value="DUF7480"/>
    <property type="match status" value="1"/>
</dbReference>
<dbReference type="PROSITE" id="PS51257">
    <property type="entry name" value="PROKAR_LIPOPROTEIN"/>
    <property type="match status" value="1"/>
</dbReference>
<evidence type="ECO:0000313" key="2">
    <source>
        <dbReference type="EMBL" id="PUX22908.1"/>
    </source>
</evidence>
<accession>A0A2T7B639</accession>
<dbReference type="InterPro" id="IPR055903">
    <property type="entry name" value="DUF7480"/>
</dbReference>
<dbReference type="RefSeq" id="WP_075198306.1">
    <property type="nucleotide sequence ID" value="NZ_CP187984.1"/>
</dbReference>
<reference evidence="2" key="1">
    <citation type="submission" date="2016-12" db="EMBL/GenBank/DDBJ databases">
        <title>Analysis of the Molecular Diversity Among Cronobacter Species Isolated from Filth Flies Using a Pan Genomic DNA Microarray.</title>
        <authorList>
            <person name="Pava-Ripoll M."/>
            <person name="Tall B."/>
            <person name="Farber J."/>
            <person name="Fanning S."/>
            <person name="Lehner A."/>
            <person name="Stephan R."/>
            <person name="Pagotto F."/>
            <person name="Iverson C."/>
            <person name="Ziobro G."/>
            <person name="Miller A."/>
            <person name="Pearson R."/>
            <person name="Yan Q."/>
            <person name="Kim M."/>
            <person name="Jeong S."/>
            <person name="Park J."/>
            <person name="Jun S."/>
            <person name="Choi H."/>
            <person name="Chung T."/>
            <person name="Yoo Y."/>
            <person name="Park E."/>
            <person name="Hwang S."/>
            <person name="Lee B."/>
            <person name="Sathyamoorthy V."/>
            <person name="Carter L."/>
            <person name="Mammel M."/>
            <person name="Jackson S."/>
            <person name="Kothary M."/>
            <person name="Patel I."/>
            <person name="Grim C."/>
            <person name="Gopinath G."/>
            <person name="Gangiredla J."/>
            <person name="Chase H."/>
        </authorList>
    </citation>
    <scope>NUCLEOTIDE SEQUENCE [LARGE SCALE GENOMIC DNA]</scope>
    <source>
        <strain evidence="2">MOD1-Sh41s</strain>
    </source>
</reference>
<dbReference type="OrthoDB" id="6565577at2"/>
<name>A0A2T7B639_9ENTR</name>
<feature type="domain" description="DUF7480" evidence="1">
    <location>
        <begin position="30"/>
        <end position="118"/>
    </location>
</feature>
<evidence type="ECO:0000259" key="1">
    <source>
        <dbReference type="Pfam" id="PF24295"/>
    </source>
</evidence>
<dbReference type="NCBIfam" id="NF045617">
    <property type="entry name" value="mostly_LP"/>
    <property type="match status" value="1"/>
</dbReference>
<gene>
    <name evidence="2" type="ORF">BS411_09635</name>
</gene>
<proteinExistence type="predicted"/>
<protein>
    <recommendedName>
        <fullName evidence="1">DUF7480 domain-containing protein</fullName>
    </recommendedName>
</protein>
<dbReference type="AlphaFoldDB" id="A0A2T7B639"/>